<feature type="transmembrane region" description="Helical" evidence="7">
    <location>
        <begin position="178"/>
        <end position="199"/>
    </location>
</feature>
<evidence type="ECO:0000256" key="7">
    <source>
        <dbReference type="SAM" id="Phobius"/>
    </source>
</evidence>
<feature type="transmembrane region" description="Helical" evidence="7">
    <location>
        <begin position="72"/>
        <end position="94"/>
    </location>
</feature>
<evidence type="ECO:0000256" key="3">
    <source>
        <dbReference type="ARBA" id="ARBA00022475"/>
    </source>
</evidence>
<evidence type="ECO:0000256" key="6">
    <source>
        <dbReference type="ARBA" id="ARBA00023136"/>
    </source>
</evidence>
<feature type="transmembrane region" description="Helical" evidence="7">
    <location>
        <begin position="393"/>
        <end position="417"/>
    </location>
</feature>
<evidence type="ECO:0000313" key="8">
    <source>
        <dbReference type="EMBL" id="MBC6468524.1"/>
    </source>
</evidence>
<feature type="transmembrane region" description="Helical" evidence="7">
    <location>
        <begin position="279"/>
        <end position="298"/>
    </location>
</feature>
<evidence type="ECO:0000313" key="9">
    <source>
        <dbReference type="Proteomes" id="UP000805614"/>
    </source>
</evidence>
<feature type="transmembrane region" description="Helical" evidence="7">
    <location>
        <begin position="366"/>
        <end position="387"/>
    </location>
</feature>
<dbReference type="RefSeq" id="WP_187245567.1">
    <property type="nucleotide sequence ID" value="NZ_BAAAOK010000014.1"/>
</dbReference>
<evidence type="ECO:0000256" key="1">
    <source>
        <dbReference type="ARBA" id="ARBA00004651"/>
    </source>
</evidence>
<dbReference type="PANTHER" id="PTHR23513:SF11">
    <property type="entry name" value="STAPHYLOFERRIN A TRANSPORTER"/>
    <property type="match status" value="1"/>
</dbReference>
<dbReference type="CDD" id="cd06173">
    <property type="entry name" value="MFS_MefA_like"/>
    <property type="match status" value="1"/>
</dbReference>
<dbReference type="Gene3D" id="1.20.1250.20">
    <property type="entry name" value="MFS general substrate transporter like domains"/>
    <property type="match status" value="1"/>
</dbReference>
<keyword evidence="4 7" id="KW-0812">Transmembrane</keyword>
<dbReference type="SUPFAM" id="SSF103473">
    <property type="entry name" value="MFS general substrate transporter"/>
    <property type="match status" value="1"/>
</dbReference>
<accession>A0ABR7LVC4</accession>
<evidence type="ECO:0000256" key="5">
    <source>
        <dbReference type="ARBA" id="ARBA00022989"/>
    </source>
</evidence>
<keyword evidence="3" id="KW-1003">Cell membrane</keyword>
<sequence length="443" mass="46964">MQTTLDPAHAAVGDTDVTRKAAEHRPARSSSWRALRHSDFRRYFIGTVFSNFGTWLQNTAQMLLAYKLTGSVMAVGIVTCAQFSSVLVLGPWAGMLADRAKDRRRLLIWTQSGSALVALGLAIFHAAGWLDQRMLIVGALLIGLSYTFSLPMFNAIIPTLVPEEDTKAAMAMNTVSYNLGRAVAPVIGVAVVVFIGFTWAFVLNAVSFVILAMVLWMVRPGVVERPQRPSRLMDGFRLALRDRKILLLLVMVSFATVATDPPNVLGPALAAEEFGHAPGWAGCFIAALGLGNVLGAFVPTRNISLESAGWYVGGLGIAMVVFSSAPWLWLSIAAGVGGGVAALLAGAATQTMLLQRAGPFHAGQVMAVWAIAFAGSRPIASVLDALLASATSIRFAGVAFAFPALLIGVAAVCMRLLPALTIPVRRILTGPQEAIATSNPRVT</sequence>
<dbReference type="PANTHER" id="PTHR23513">
    <property type="entry name" value="INTEGRAL MEMBRANE EFFLUX PROTEIN-RELATED"/>
    <property type="match status" value="1"/>
</dbReference>
<reference evidence="8 9" key="1">
    <citation type="submission" date="2020-06" db="EMBL/GenBank/DDBJ databases">
        <title>Actinomadura xiongansis sp. nov., isolated from soil of Baiyangdian.</title>
        <authorList>
            <person name="Zhang X."/>
        </authorList>
    </citation>
    <scope>NUCLEOTIDE SEQUENCE [LARGE SCALE GENOMIC DNA]</scope>
    <source>
        <strain evidence="8 9">HBUM206468</strain>
    </source>
</reference>
<feature type="transmembrane region" description="Helical" evidence="7">
    <location>
        <begin position="106"/>
        <end position="128"/>
    </location>
</feature>
<keyword evidence="2" id="KW-0813">Transport</keyword>
<keyword evidence="5 7" id="KW-1133">Transmembrane helix</keyword>
<name>A0ABR7LVC4_9ACTN</name>
<comment type="caution">
    <text evidence="8">The sequence shown here is derived from an EMBL/GenBank/DDBJ whole genome shotgun (WGS) entry which is preliminary data.</text>
</comment>
<dbReference type="Pfam" id="PF05977">
    <property type="entry name" value="MFS_3"/>
    <property type="match status" value="1"/>
</dbReference>
<dbReference type="Proteomes" id="UP000805614">
    <property type="component" value="Unassembled WGS sequence"/>
</dbReference>
<comment type="subcellular location">
    <subcellularLocation>
        <location evidence="1">Cell membrane</location>
        <topology evidence="1">Multi-pass membrane protein</topology>
    </subcellularLocation>
</comment>
<organism evidence="8 9">
    <name type="scientific">Actinomadura alba</name>
    <dbReference type="NCBI Taxonomy" id="406431"/>
    <lineage>
        <taxon>Bacteria</taxon>
        <taxon>Bacillati</taxon>
        <taxon>Actinomycetota</taxon>
        <taxon>Actinomycetes</taxon>
        <taxon>Streptosporangiales</taxon>
        <taxon>Thermomonosporaceae</taxon>
        <taxon>Actinomadura</taxon>
    </lineage>
</organism>
<feature type="transmembrane region" description="Helical" evidence="7">
    <location>
        <begin position="310"/>
        <end position="330"/>
    </location>
</feature>
<evidence type="ECO:0000256" key="2">
    <source>
        <dbReference type="ARBA" id="ARBA00022448"/>
    </source>
</evidence>
<proteinExistence type="predicted"/>
<evidence type="ECO:0000256" key="4">
    <source>
        <dbReference type="ARBA" id="ARBA00022692"/>
    </source>
</evidence>
<dbReference type="InterPro" id="IPR036259">
    <property type="entry name" value="MFS_trans_sf"/>
</dbReference>
<feature type="transmembrane region" description="Helical" evidence="7">
    <location>
        <begin position="243"/>
        <end position="259"/>
    </location>
</feature>
<protein>
    <submittedName>
        <fullName evidence="8">MFS transporter</fullName>
    </submittedName>
</protein>
<keyword evidence="9" id="KW-1185">Reference proteome</keyword>
<keyword evidence="6 7" id="KW-0472">Membrane</keyword>
<gene>
    <name evidence="8" type="ORF">HKK74_23950</name>
</gene>
<dbReference type="EMBL" id="JABVEC010000019">
    <property type="protein sequence ID" value="MBC6468524.1"/>
    <property type="molecule type" value="Genomic_DNA"/>
</dbReference>
<feature type="transmembrane region" description="Helical" evidence="7">
    <location>
        <begin position="134"/>
        <end position="157"/>
    </location>
</feature>
<feature type="transmembrane region" description="Helical" evidence="7">
    <location>
        <begin position="205"/>
        <end position="222"/>
    </location>
</feature>
<dbReference type="InterPro" id="IPR010290">
    <property type="entry name" value="TM_effector"/>
</dbReference>